<name>A0A1X7TEV3_AMPQE</name>
<protein>
    <recommendedName>
        <fullName evidence="1">Dedicator of cytokinesis C/D N-terminal domain-containing protein</fullName>
    </recommendedName>
</protein>
<evidence type="ECO:0000259" key="1">
    <source>
        <dbReference type="Pfam" id="PF11878"/>
    </source>
</evidence>
<dbReference type="Pfam" id="PF11878">
    <property type="entry name" value="DOCK_C-D_N"/>
    <property type="match status" value="1"/>
</dbReference>
<accession>A0A1X7TEV3</accession>
<reference evidence="2" key="1">
    <citation type="submission" date="2017-05" db="UniProtKB">
        <authorList>
            <consortium name="EnsemblMetazoa"/>
        </authorList>
    </citation>
    <scope>IDENTIFICATION</scope>
</reference>
<sequence>MAVEIAPIVVPPAAAPLPPGIKAPRRVQPLDYERELVSRRTDLQSETHSNLLIFPQQDITVSEDGCKYRTVSCPITEKDLILSQPRIPLFTKDSNAALHKHVTNRSANALMEGA</sequence>
<dbReference type="InterPro" id="IPR021816">
    <property type="entry name" value="DOCK_C/D_N"/>
</dbReference>
<proteinExistence type="predicted"/>
<dbReference type="InParanoid" id="A0A1X7TEV3"/>
<dbReference type="EnsemblMetazoa" id="Aqu2.1.13171_001">
    <property type="protein sequence ID" value="Aqu2.1.13171_001"/>
    <property type="gene ID" value="Aqu2.1.13171"/>
</dbReference>
<feature type="domain" description="Dedicator of cytokinesis C/D N-terminal" evidence="1">
    <location>
        <begin position="26"/>
        <end position="79"/>
    </location>
</feature>
<dbReference type="AlphaFoldDB" id="A0A1X7TEV3"/>
<evidence type="ECO:0000313" key="2">
    <source>
        <dbReference type="EnsemblMetazoa" id="Aqu2.1.13171_001"/>
    </source>
</evidence>
<organism evidence="2">
    <name type="scientific">Amphimedon queenslandica</name>
    <name type="common">Sponge</name>
    <dbReference type="NCBI Taxonomy" id="400682"/>
    <lineage>
        <taxon>Eukaryota</taxon>
        <taxon>Metazoa</taxon>
        <taxon>Porifera</taxon>
        <taxon>Demospongiae</taxon>
        <taxon>Heteroscleromorpha</taxon>
        <taxon>Haplosclerida</taxon>
        <taxon>Niphatidae</taxon>
        <taxon>Amphimedon</taxon>
    </lineage>
</organism>